<dbReference type="Proteomes" id="UP000053447">
    <property type="component" value="Unassembled WGS sequence"/>
</dbReference>
<comment type="caution">
    <text evidence="2">The sequence shown here is derived from an EMBL/GenBank/DDBJ whole genome shotgun (WGS) entry which is preliminary data.</text>
</comment>
<dbReference type="EMBL" id="LFWA01000020">
    <property type="protein sequence ID" value="KTW25830.1"/>
    <property type="molecule type" value="Genomic_DNA"/>
</dbReference>
<dbReference type="VEuPathDB" id="FungiDB:T551_03666"/>
<dbReference type="GeneID" id="28942184"/>
<dbReference type="Pfam" id="PF02349">
    <property type="entry name" value="MSG"/>
    <property type="match status" value="1"/>
</dbReference>
<name>A0A0W4ZBQ0_PNEJ7</name>
<dbReference type="AlphaFoldDB" id="A0A0W4ZBQ0"/>
<reference evidence="3" key="1">
    <citation type="journal article" date="2016" name="Nat. Commun.">
        <title>Genome analysis of three Pneumocystis species reveals adaptation mechanisms to life exclusively in mammalian hosts.</title>
        <authorList>
            <person name="Ma L."/>
            <person name="Chen Z."/>
            <person name="Huang D.W."/>
            <person name="Kutty G."/>
            <person name="Ishihara M."/>
            <person name="Wang H."/>
            <person name="Abouelleil A."/>
            <person name="Bishop L."/>
            <person name="Davey E."/>
            <person name="Deng R."/>
            <person name="Deng X."/>
            <person name="Fan L."/>
            <person name="Fantoni G."/>
            <person name="Fitzgerald M."/>
            <person name="Gogineni E."/>
            <person name="Goldberg J.M."/>
            <person name="Handley G."/>
            <person name="Hu X."/>
            <person name="Huber C."/>
            <person name="Jiao X."/>
            <person name="Jones K."/>
            <person name="Levin J.Z."/>
            <person name="Liu Y."/>
            <person name="Macdonald P."/>
            <person name="Melnikov A."/>
            <person name="Raley C."/>
            <person name="Sassi M."/>
            <person name="Sherman B.T."/>
            <person name="Song X."/>
            <person name="Sykes S."/>
            <person name="Tran B."/>
            <person name="Walsh L."/>
            <person name="Xia Y."/>
            <person name="Yang J."/>
            <person name="Young S."/>
            <person name="Zeng Q."/>
            <person name="Zheng X."/>
            <person name="Stephens R."/>
            <person name="Nusbaum C."/>
            <person name="Birren B.W."/>
            <person name="Azadi P."/>
            <person name="Lempicki R.A."/>
            <person name="Cuomo C.A."/>
            <person name="Kovacs J.A."/>
        </authorList>
    </citation>
    <scope>NUCLEOTIDE SEQUENCE [LARGE SCALE GENOMIC DNA]</scope>
    <source>
        <strain evidence="3">RU7</strain>
    </source>
</reference>
<keyword evidence="1" id="KW-0732">Signal</keyword>
<dbReference type="RefSeq" id="XP_018227877.1">
    <property type="nucleotide sequence ID" value="XM_018375929.1"/>
</dbReference>
<protein>
    <submittedName>
        <fullName evidence="2">Uncharacterized protein</fullName>
    </submittedName>
</protein>
<evidence type="ECO:0000313" key="2">
    <source>
        <dbReference type="EMBL" id="KTW25830.1"/>
    </source>
</evidence>
<accession>A0A0W4ZBQ0</accession>
<gene>
    <name evidence="2" type="ORF">T551_03666</name>
</gene>
<evidence type="ECO:0000313" key="3">
    <source>
        <dbReference type="Proteomes" id="UP000053447"/>
    </source>
</evidence>
<sequence>MKTSIILTLSIISSAFSKSVPVHESNEKFNFFDLENYSSSDYLTSFHVSKRSSASYTFFSFLRDSVDISALVLGGNINDREQCTEFLESLCEILHPELPEGPFTTVLRKICEIKQGLNKLCQHLTTKSRHTNFTLIEKKCIDLENILSSIYNNFNLKNGPDRLKGRCSELETLCSVYEPICGGSVSVLCNRISTDCFDLRREDHQSSFLLQVLQNDLSDPEICRKSLHDRCLCLSTLTPTMADACLLVDATCQNLMKHKEQKCSALESAIYGITLGDSENSEESLDTSDNTLETDCTSFPPCIDFLSYCDNSETRKHCQRIKQKCTQDNSIEHSTTKVSLGDCASAYSNVDLDAFFHKLHDNHLLFPFGYPSLPDILLFLVSLMQHRGNMQARCQSFSFRYCEYYRGVFPVLHSHCNSNFSECDNLDTKATIACTDLKKKLHKLGLVRKDGDPPKLYRGAHHDFISVGECATLMAKCHYYGHLCPELRGPCRNLNSLCYNHNRESYYLDKFWDKIKKHMTSQGLGVSDLLHPKTFTGLYPYILELCSTFGTTNELFFGWCLHPLNISRMLYYYFKYDFTGFLNNLSSEDGKLSLPECALYSPKCAVFSVVFDNSKHMCDRVNEICFHQDSFEYFFGNDTDFGFTKN</sequence>
<dbReference type="InterPro" id="IPR003330">
    <property type="entry name" value="MSG"/>
</dbReference>
<feature type="chain" id="PRO_5006933743" evidence="1">
    <location>
        <begin position="18"/>
        <end position="646"/>
    </location>
</feature>
<evidence type="ECO:0000256" key="1">
    <source>
        <dbReference type="SAM" id="SignalP"/>
    </source>
</evidence>
<dbReference type="STRING" id="1408657.A0A0W4ZBQ0"/>
<feature type="signal peptide" evidence="1">
    <location>
        <begin position="1"/>
        <end position="17"/>
    </location>
</feature>
<organism evidence="2 3">
    <name type="scientific">Pneumocystis jirovecii (strain RU7)</name>
    <name type="common">Human pneumocystis pneumonia agent</name>
    <dbReference type="NCBI Taxonomy" id="1408657"/>
    <lineage>
        <taxon>Eukaryota</taxon>
        <taxon>Fungi</taxon>
        <taxon>Dikarya</taxon>
        <taxon>Ascomycota</taxon>
        <taxon>Taphrinomycotina</taxon>
        <taxon>Pneumocystomycetes</taxon>
        <taxon>Pneumocystaceae</taxon>
        <taxon>Pneumocystis</taxon>
    </lineage>
</organism>
<proteinExistence type="predicted"/>
<keyword evidence="3" id="KW-1185">Reference proteome</keyword>
<dbReference type="OrthoDB" id="10456886at2759"/>